<feature type="region of interest" description="Disordered" evidence="1">
    <location>
        <begin position="98"/>
        <end position="122"/>
    </location>
</feature>
<evidence type="ECO:0000313" key="2">
    <source>
        <dbReference type="EMBL" id="ULP45450.1"/>
    </source>
</evidence>
<dbReference type="EMBL" id="CP092424">
    <property type="protein sequence ID" value="ULP45450.1"/>
    <property type="molecule type" value="Genomic_DNA"/>
</dbReference>
<keyword evidence="2" id="KW-0614">Plasmid</keyword>
<keyword evidence="3" id="KW-1185">Reference proteome</keyword>
<sequence length="201" mass="22712">MTSPEIRQIVAQAYAQTLQMPQEWSPAQRDAFLDDEASRISYQVAELAAQLGAQAVGEWTQARGQHPDYQTKVGLLNTARSQAMEIVLSNELYEQIPTEDDQPSTLWGEGQPVPDRSDVPWDQRWTRPQYRSKPGQDIEDLIARLWPDPRFSAVFRIKAGYLLAARAEEGLPLPSGPQDPLTDQLAQMVYSDLRHDGLPER</sequence>
<dbReference type="RefSeq" id="WP_061560265.1">
    <property type="nucleotide sequence ID" value="NZ_CP092424.2"/>
</dbReference>
<evidence type="ECO:0000256" key="1">
    <source>
        <dbReference type="SAM" id="MobiDB-lite"/>
    </source>
</evidence>
<evidence type="ECO:0000313" key="3">
    <source>
        <dbReference type="Proteomes" id="UP001055171"/>
    </source>
</evidence>
<gene>
    <name evidence="2" type="ORF">MJO58_28210</name>
</gene>
<proteinExistence type="predicted"/>
<accession>A0ABY3V695</accession>
<name>A0ABY3V695_MYCLN</name>
<reference evidence="2" key="1">
    <citation type="submission" date="2022-08" db="EMBL/GenBank/DDBJ databases">
        <title>Complete genome sequence of 14 non-tuberculosis mycobacteria type-strains.</title>
        <authorList>
            <person name="Igarashi Y."/>
            <person name="Osugi A."/>
            <person name="Mitarai S."/>
        </authorList>
    </citation>
    <scope>NUCLEOTIDE SEQUENCE</scope>
    <source>
        <strain evidence="2">ATCC 51985</strain>
    </source>
</reference>
<geneLocation type="plasmid" evidence="2 3">
    <name>unnamed1</name>
</geneLocation>
<organism evidence="2 3">
    <name type="scientific">Mycobacterium lentiflavum</name>
    <dbReference type="NCBI Taxonomy" id="141349"/>
    <lineage>
        <taxon>Bacteria</taxon>
        <taxon>Bacillati</taxon>
        <taxon>Actinomycetota</taxon>
        <taxon>Actinomycetes</taxon>
        <taxon>Mycobacteriales</taxon>
        <taxon>Mycobacteriaceae</taxon>
        <taxon>Mycobacterium</taxon>
        <taxon>Mycobacterium simiae complex</taxon>
    </lineage>
</organism>
<dbReference type="Proteomes" id="UP001055171">
    <property type="component" value="Plasmid unnamed1"/>
</dbReference>
<protein>
    <submittedName>
        <fullName evidence="2">Uncharacterized protein</fullName>
    </submittedName>
</protein>